<dbReference type="RefSeq" id="WP_378050392.1">
    <property type="nucleotide sequence ID" value="NZ_JBHSXE010000002.1"/>
</dbReference>
<proteinExistence type="predicted"/>
<sequence length="229" mass="24820">MTDERDAMRDALLSGASVQDALTASAATDHLRDQIAEALAAYDRAEEGYDLFKGNPAYARAAADAVLPIVAAALTAYRDEAREQRKLAEQAEAAVQRLRAFALSLQKPGAPVFWPEMGQRILLELDRRESAGERDAEQAAAAGRSGWDNELRARLREALTAPVPCPQCGRERTCRCLVSADARLDARLDVVLAAIEPPMREISLSGPASATRPRVREFGGPDDQPPTQV</sequence>
<evidence type="ECO:0000256" key="1">
    <source>
        <dbReference type="SAM" id="MobiDB-lite"/>
    </source>
</evidence>
<feature type="region of interest" description="Disordered" evidence="1">
    <location>
        <begin position="201"/>
        <end position="229"/>
    </location>
</feature>
<dbReference type="Proteomes" id="UP001596380">
    <property type="component" value="Unassembled WGS sequence"/>
</dbReference>
<name>A0ABW2CPD2_9ACTN</name>
<evidence type="ECO:0000313" key="2">
    <source>
        <dbReference type="EMBL" id="MFC6883484.1"/>
    </source>
</evidence>
<keyword evidence="3" id="KW-1185">Reference proteome</keyword>
<protein>
    <submittedName>
        <fullName evidence="2">Uncharacterized protein</fullName>
    </submittedName>
</protein>
<organism evidence="2 3">
    <name type="scientific">Actinomadura yumaensis</name>
    <dbReference type="NCBI Taxonomy" id="111807"/>
    <lineage>
        <taxon>Bacteria</taxon>
        <taxon>Bacillati</taxon>
        <taxon>Actinomycetota</taxon>
        <taxon>Actinomycetes</taxon>
        <taxon>Streptosporangiales</taxon>
        <taxon>Thermomonosporaceae</taxon>
        <taxon>Actinomadura</taxon>
    </lineage>
</organism>
<comment type="caution">
    <text evidence="2">The sequence shown here is derived from an EMBL/GenBank/DDBJ whole genome shotgun (WGS) entry which is preliminary data.</text>
</comment>
<reference evidence="3" key="1">
    <citation type="journal article" date="2019" name="Int. J. Syst. Evol. Microbiol.">
        <title>The Global Catalogue of Microorganisms (GCM) 10K type strain sequencing project: providing services to taxonomists for standard genome sequencing and annotation.</title>
        <authorList>
            <consortium name="The Broad Institute Genomics Platform"/>
            <consortium name="The Broad Institute Genome Sequencing Center for Infectious Disease"/>
            <person name="Wu L."/>
            <person name="Ma J."/>
        </authorList>
    </citation>
    <scope>NUCLEOTIDE SEQUENCE [LARGE SCALE GENOMIC DNA]</scope>
    <source>
        <strain evidence="3">JCM 3369</strain>
    </source>
</reference>
<gene>
    <name evidence="2" type="ORF">ACFQKB_27250</name>
</gene>
<dbReference type="EMBL" id="JBHSXS010000019">
    <property type="protein sequence ID" value="MFC6883484.1"/>
    <property type="molecule type" value="Genomic_DNA"/>
</dbReference>
<accession>A0ABW2CPD2</accession>
<evidence type="ECO:0000313" key="3">
    <source>
        <dbReference type="Proteomes" id="UP001596380"/>
    </source>
</evidence>